<dbReference type="Pfam" id="PF00385">
    <property type="entry name" value="Chromo"/>
    <property type="match status" value="1"/>
</dbReference>
<dbReference type="InterPro" id="IPR023780">
    <property type="entry name" value="Chromo_domain"/>
</dbReference>
<dbReference type="InterPro" id="IPR001878">
    <property type="entry name" value="Znf_CCHC"/>
</dbReference>
<evidence type="ECO:0000256" key="1">
    <source>
        <dbReference type="PROSITE-ProRule" id="PRU00047"/>
    </source>
</evidence>
<feature type="domain" description="CCHC-type" evidence="4">
    <location>
        <begin position="218"/>
        <end position="233"/>
    </location>
</feature>
<evidence type="ECO:0000313" key="5">
    <source>
        <dbReference type="EMBL" id="OXA36730.1"/>
    </source>
</evidence>
<sequence>MSNSKENLAVTLTSKNSWKRIPLPELDDQEHFTGYVTDTLAPNSQRGPEAEDYEDYEVEEILMHILNDNEEPEFMIRWKGWGAEHDSWLTAEDLQNSGDLLTSYMTQQTISFAKINRKQCEVYETKLVASINQVVQAPPSSASSSSISSSAASSVIINPPVQSSVELSLQQLVADWRDNVDEAQVNPASSTRSLSVSSRRSYGDHRRSPAGQLNRSFCRRCKTRGHRESDCPSPKFTTANFPILPATLILN</sequence>
<dbReference type="GO" id="GO:0005694">
    <property type="term" value="C:chromosome"/>
    <property type="evidence" value="ECO:0007669"/>
    <property type="project" value="UniProtKB-ARBA"/>
</dbReference>
<dbReference type="InterPro" id="IPR036875">
    <property type="entry name" value="Znf_CCHC_sf"/>
</dbReference>
<dbReference type="AlphaFoldDB" id="A0A226CVE5"/>
<dbReference type="OrthoDB" id="2447764at2759"/>
<organism evidence="5 6">
    <name type="scientific">Folsomia candida</name>
    <name type="common">Springtail</name>
    <dbReference type="NCBI Taxonomy" id="158441"/>
    <lineage>
        <taxon>Eukaryota</taxon>
        <taxon>Metazoa</taxon>
        <taxon>Ecdysozoa</taxon>
        <taxon>Arthropoda</taxon>
        <taxon>Hexapoda</taxon>
        <taxon>Collembola</taxon>
        <taxon>Entomobryomorpha</taxon>
        <taxon>Isotomoidea</taxon>
        <taxon>Isotomidae</taxon>
        <taxon>Proisotominae</taxon>
        <taxon>Folsomia</taxon>
    </lineage>
</organism>
<protein>
    <submittedName>
        <fullName evidence="5">Chromo domain-containing protein cec-3</fullName>
    </submittedName>
</protein>
<dbReference type="PROSITE" id="PS50158">
    <property type="entry name" value="ZF_CCHC"/>
    <property type="match status" value="1"/>
</dbReference>
<feature type="compositionally biased region" description="Low complexity" evidence="2">
    <location>
        <begin position="189"/>
        <end position="200"/>
    </location>
</feature>
<dbReference type="GO" id="GO:0003676">
    <property type="term" value="F:nucleic acid binding"/>
    <property type="evidence" value="ECO:0007669"/>
    <property type="project" value="InterPro"/>
</dbReference>
<dbReference type="Proteomes" id="UP000198287">
    <property type="component" value="Unassembled WGS sequence"/>
</dbReference>
<evidence type="ECO:0000313" key="6">
    <source>
        <dbReference type="Proteomes" id="UP000198287"/>
    </source>
</evidence>
<keyword evidence="1" id="KW-0479">Metal-binding</keyword>
<dbReference type="Gene3D" id="2.40.50.40">
    <property type="match status" value="1"/>
</dbReference>
<dbReference type="PROSITE" id="PS50013">
    <property type="entry name" value="CHROMO_2"/>
    <property type="match status" value="1"/>
</dbReference>
<gene>
    <name evidence="5" type="ORF">Fcan01_28510</name>
</gene>
<dbReference type="SUPFAM" id="SSF54160">
    <property type="entry name" value="Chromo domain-like"/>
    <property type="match status" value="1"/>
</dbReference>
<keyword evidence="1" id="KW-0862">Zinc</keyword>
<evidence type="ECO:0000259" key="4">
    <source>
        <dbReference type="PROSITE" id="PS50158"/>
    </source>
</evidence>
<dbReference type="EMBL" id="LNIX01000076">
    <property type="protein sequence ID" value="OXA36730.1"/>
    <property type="molecule type" value="Genomic_DNA"/>
</dbReference>
<keyword evidence="1" id="KW-0863">Zinc-finger</keyword>
<dbReference type="GO" id="GO:0008270">
    <property type="term" value="F:zinc ion binding"/>
    <property type="evidence" value="ECO:0007669"/>
    <property type="project" value="UniProtKB-KW"/>
</dbReference>
<reference evidence="5 6" key="1">
    <citation type="submission" date="2015-12" db="EMBL/GenBank/DDBJ databases">
        <title>The genome of Folsomia candida.</title>
        <authorList>
            <person name="Faddeeva A."/>
            <person name="Derks M.F."/>
            <person name="Anvar Y."/>
            <person name="Smit S."/>
            <person name="Van Straalen N."/>
            <person name="Roelofs D."/>
        </authorList>
    </citation>
    <scope>NUCLEOTIDE SEQUENCE [LARGE SCALE GENOMIC DNA]</scope>
    <source>
        <strain evidence="5 6">VU population</strain>
        <tissue evidence="5">Whole body</tissue>
    </source>
</reference>
<dbReference type="SUPFAM" id="SSF57756">
    <property type="entry name" value="Retrovirus zinc finger-like domains"/>
    <property type="match status" value="1"/>
</dbReference>
<dbReference type="InterPro" id="IPR016197">
    <property type="entry name" value="Chromo-like_dom_sf"/>
</dbReference>
<comment type="caution">
    <text evidence="5">The sequence shown here is derived from an EMBL/GenBank/DDBJ whole genome shotgun (WGS) entry which is preliminary data.</text>
</comment>
<proteinExistence type="predicted"/>
<evidence type="ECO:0000259" key="3">
    <source>
        <dbReference type="PROSITE" id="PS50013"/>
    </source>
</evidence>
<keyword evidence="6" id="KW-1185">Reference proteome</keyword>
<accession>A0A226CVE5</accession>
<dbReference type="InterPro" id="IPR000953">
    <property type="entry name" value="Chromo/chromo_shadow_dom"/>
</dbReference>
<dbReference type="SMART" id="SM00298">
    <property type="entry name" value="CHROMO"/>
    <property type="match status" value="1"/>
</dbReference>
<name>A0A226CVE5_FOLCA</name>
<feature type="domain" description="Chromo" evidence="3">
    <location>
        <begin position="56"/>
        <end position="116"/>
    </location>
</feature>
<feature type="region of interest" description="Disordered" evidence="2">
    <location>
        <begin position="183"/>
        <end position="211"/>
    </location>
</feature>
<evidence type="ECO:0000256" key="2">
    <source>
        <dbReference type="SAM" id="MobiDB-lite"/>
    </source>
</evidence>